<reference evidence="2 3" key="1">
    <citation type="journal article" date="2016" name="Nat. Commun.">
        <title>Thousands of microbial genomes shed light on interconnected biogeochemical processes in an aquifer system.</title>
        <authorList>
            <person name="Anantharaman K."/>
            <person name="Brown C.T."/>
            <person name="Hug L.A."/>
            <person name="Sharon I."/>
            <person name="Castelle C.J."/>
            <person name="Probst A.J."/>
            <person name="Thomas B.C."/>
            <person name="Singh A."/>
            <person name="Wilkins M.J."/>
            <person name="Karaoz U."/>
            <person name="Brodie E.L."/>
            <person name="Williams K.H."/>
            <person name="Hubbard S.S."/>
            <person name="Banfield J.F."/>
        </authorList>
    </citation>
    <scope>NUCLEOTIDE SEQUENCE [LARGE SCALE GENOMIC DNA]</scope>
</reference>
<dbReference type="Proteomes" id="UP000177565">
    <property type="component" value="Unassembled WGS sequence"/>
</dbReference>
<feature type="transmembrane region" description="Helical" evidence="1">
    <location>
        <begin position="12"/>
        <end position="36"/>
    </location>
</feature>
<accession>A0A1G2MQ73</accession>
<comment type="caution">
    <text evidence="2">The sequence shown here is derived from an EMBL/GenBank/DDBJ whole genome shotgun (WGS) entry which is preliminary data.</text>
</comment>
<keyword evidence="1" id="KW-0812">Transmembrane</keyword>
<proteinExistence type="predicted"/>
<organism evidence="2 3">
    <name type="scientific">Candidatus Taylorbacteria bacterium RIFCSPHIGHO2_02_FULL_46_13</name>
    <dbReference type="NCBI Taxonomy" id="1802312"/>
    <lineage>
        <taxon>Bacteria</taxon>
        <taxon>Candidatus Tayloriibacteriota</taxon>
    </lineage>
</organism>
<keyword evidence="1" id="KW-0472">Membrane</keyword>
<protein>
    <recommendedName>
        <fullName evidence="4">Cell division protein FtsL</fullName>
    </recommendedName>
</protein>
<dbReference type="STRING" id="1802312.A3C06_00360"/>
<dbReference type="PROSITE" id="PS51257">
    <property type="entry name" value="PROKAR_LIPOPROTEIN"/>
    <property type="match status" value="1"/>
</dbReference>
<evidence type="ECO:0008006" key="4">
    <source>
        <dbReference type="Google" id="ProtNLM"/>
    </source>
</evidence>
<dbReference type="EMBL" id="MHRQ01000031">
    <property type="protein sequence ID" value="OHA25894.1"/>
    <property type="molecule type" value="Genomic_DNA"/>
</dbReference>
<name>A0A1G2MQ73_9BACT</name>
<evidence type="ECO:0000313" key="3">
    <source>
        <dbReference type="Proteomes" id="UP000177565"/>
    </source>
</evidence>
<keyword evidence="1" id="KW-1133">Transmembrane helix</keyword>
<dbReference type="AlphaFoldDB" id="A0A1G2MQ73"/>
<evidence type="ECO:0000256" key="1">
    <source>
        <dbReference type="SAM" id="Phobius"/>
    </source>
</evidence>
<gene>
    <name evidence="2" type="ORF">A3C06_00360</name>
</gene>
<evidence type="ECO:0000313" key="2">
    <source>
        <dbReference type="EMBL" id="OHA25894.1"/>
    </source>
</evidence>
<sequence>MKRVVENAIESTVVRALLAWALVGACLFSAFLYTVLVNKAIFQTVETKHVRSKMSEMSSGLNSLEERYLSLQKTATLQKALELGFAETENPKFVSRKSLGKGISVRDEL</sequence>